<protein>
    <submittedName>
        <fullName evidence="1">Uncharacterized protein</fullName>
    </submittedName>
</protein>
<comment type="caution">
    <text evidence="1">The sequence shown here is derived from an EMBL/GenBank/DDBJ whole genome shotgun (WGS) entry which is preliminary data.</text>
</comment>
<gene>
    <name evidence="1" type="ORF">BpHYR1_027582</name>
</gene>
<accession>A0A3M7R7H7</accession>
<dbReference type="AlphaFoldDB" id="A0A3M7R7H7"/>
<organism evidence="1 2">
    <name type="scientific">Brachionus plicatilis</name>
    <name type="common">Marine rotifer</name>
    <name type="synonym">Brachionus muelleri</name>
    <dbReference type="NCBI Taxonomy" id="10195"/>
    <lineage>
        <taxon>Eukaryota</taxon>
        <taxon>Metazoa</taxon>
        <taxon>Spiralia</taxon>
        <taxon>Gnathifera</taxon>
        <taxon>Rotifera</taxon>
        <taxon>Eurotatoria</taxon>
        <taxon>Monogononta</taxon>
        <taxon>Pseudotrocha</taxon>
        <taxon>Ploima</taxon>
        <taxon>Brachionidae</taxon>
        <taxon>Brachionus</taxon>
    </lineage>
</organism>
<dbReference type="EMBL" id="REGN01004035">
    <property type="protein sequence ID" value="RNA19496.1"/>
    <property type="molecule type" value="Genomic_DNA"/>
</dbReference>
<proteinExistence type="predicted"/>
<evidence type="ECO:0000313" key="1">
    <source>
        <dbReference type="EMBL" id="RNA19496.1"/>
    </source>
</evidence>
<keyword evidence="2" id="KW-1185">Reference proteome</keyword>
<reference evidence="1 2" key="1">
    <citation type="journal article" date="2018" name="Sci. Rep.">
        <title>Genomic signatures of local adaptation to the degree of environmental predictability in rotifers.</title>
        <authorList>
            <person name="Franch-Gras L."/>
            <person name="Hahn C."/>
            <person name="Garcia-Roger E.M."/>
            <person name="Carmona M.J."/>
            <person name="Serra M."/>
            <person name="Gomez A."/>
        </authorList>
    </citation>
    <scope>NUCLEOTIDE SEQUENCE [LARGE SCALE GENOMIC DNA]</scope>
    <source>
        <strain evidence="1">HYR1</strain>
    </source>
</reference>
<dbReference type="Proteomes" id="UP000276133">
    <property type="component" value="Unassembled WGS sequence"/>
</dbReference>
<sequence length="68" mass="7661">MHRLKEDLFYHIEEEAMKILATCKISAPDETDLESDTDKNSVKFLDLVSSKPEITLSGVQQFIATSTT</sequence>
<name>A0A3M7R7H7_BRAPC</name>
<evidence type="ECO:0000313" key="2">
    <source>
        <dbReference type="Proteomes" id="UP000276133"/>
    </source>
</evidence>